<dbReference type="OrthoDB" id="3675442at2759"/>
<name>A0A2S4PYA7_9PEZI</name>
<evidence type="ECO:0000313" key="2">
    <source>
        <dbReference type="Proteomes" id="UP000237438"/>
    </source>
</evidence>
<sequence length="118" mass="13145">MSKAHYRCTKGDIEKQKSEFIRDFLRKAISRLAASKNFTKPPFCITKYQATTKLKFSASIELTKPVRTGFVISSCSSGAREVLLRTNIGLLDTGAKLKPASNWVPLLVPTKPKSIRTI</sequence>
<reference evidence="1 2" key="1">
    <citation type="submission" date="2017-10" db="EMBL/GenBank/DDBJ databases">
        <title>Development of genomic resources for the powdery mildew, Erysiphe pulchra.</title>
        <authorList>
            <person name="Wadl P.A."/>
            <person name="Mack B.M."/>
            <person name="Moore G."/>
            <person name="Beltz S.B."/>
        </authorList>
    </citation>
    <scope>NUCLEOTIDE SEQUENCE [LARGE SCALE GENOMIC DNA]</scope>
    <source>
        <strain evidence="1">Cflorida</strain>
    </source>
</reference>
<accession>A0A2S4PYA7</accession>
<organism evidence="1 2">
    <name type="scientific">Erysiphe pulchra</name>
    <dbReference type="NCBI Taxonomy" id="225359"/>
    <lineage>
        <taxon>Eukaryota</taxon>
        <taxon>Fungi</taxon>
        <taxon>Dikarya</taxon>
        <taxon>Ascomycota</taxon>
        <taxon>Pezizomycotina</taxon>
        <taxon>Leotiomycetes</taxon>
        <taxon>Erysiphales</taxon>
        <taxon>Erysiphaceae</taxon>
        <taxon>Erysiphe</taxon>
    </lineage>
</organism>
<comment type="caution">
    <text evidence="1">The sequence shown here is derived from an EMBL/GenBank/DDBJ whole genome shotgun (WGS) entry which is preliminary data.</text>
</comment>
<dbReference type="AlphaFoldDB" id="A0A2S4PYA7"/>
<proteinExistence type="predicted"/>
<keyword evidence="2" id="KW-1185">Reference proteome</keyword>
<dbReference type="EMBL" id="PEDP01000208">
    <property type="protein sequence ID" value="POS87012.1"/>
    <property type="molecule type" value="Genomic_DNA"/>
</dbReference>
<dbReference type="Proteomes" id="UP000237438">
    <property type="component" value="Unassembled WGS sequence"/>
</dbReference>
<evidence type="ECO:0000313" key="1">
    <source>
        <dbReference type="EMBL" id="POS87012.1"/>
    </source>
</evidence>
<gene>
    <name evidence="1" type="ORF">EPUL_002899</name>
</gene>
<protein>
    <submittedName>
        <fullName evidence="1">Uncharacterized protein</fullName>
    </submittedName>
</protein>